<name>A0A0J9WNH9_FUSO4</name>
<evidence type="ECO:0000256" key="1">
    <source>
        <dbReference type="SAM" id="MobiDB-lite"/>
    </source>
</evidence>
<sequence length="66" mass="7403">MGDEVLRQWQGYPNGTRAPSRAPHLIGAAKKLLGKQKRLREGAIRSTSTFRPSYKTQYLSEQTSPS</sequence>
<evidence type="ECO:0000313" key="3">
    <source>
        <dbReference type="Proteomes" id="UP000009097"/>
    </source>
</evidence>
<dbReference type="RefSeq" id="XP_018245357.1">
    <property type="nucleotide sequence ID" value="XM_018400099.1"/>
</dbReference>
<dbReference type="Proteomes" id="UP000009097">
    <property type="component" value="Unassembled WGS sequence"/>
</dbReference>
<dbReference type="GeneID" id="28960529"/>
<reference evidence="2" key="1">
    <citation type="submission" date="2007-04" db="EMBL/GenBank/DDBJ databases">
        <authorList>
            <consortium name="The Broad Institute Genome Sequencing Platform"/>
            <person name="Birren B."/>
            <person name="Lander E."/>
            <person name="Galagan J."/>
            <person name="Nusbaum C."/>
            <person name="Devon K."/>
            <person name="Ma L.-J."/>
            <person name="Jaffe D."/>
            <person name="Butler J."/>
            <person name="Alvarez P."/>
            <person name="Gnerre S."/>
            <person name="Grabherr M."/>
            <person name="Kleber M."/>
            <person name="Mauceli E."/>
            <person name="Brockman W."/>
            <person name="MacCallum I.A."/>
            <person name="Young S."/>
            <person name="LaButti K."/>
            <person name="DeCaprio D."/>
            <person name="Crawford M."/>
            <person name="Koehrsen M."/>
            <person name="Engels R."/>
            <person name="Montgomery P."/>
            <person name="Pearson M."/>
            <person name="Howarth C."/>
            <person name="Larson L."/>
            <person name="White J."/>
            <person name="O'Leary S."/>
            <person name="Kodira C."/>
            <person name="Zeng Q."/>
            <person name="Yandava C."/>
            <person name="Alvarado L."/>
            <person name="Kistler C."/>
            <person name="Shim W.-B."/>
            <person name="Kang S."/>
            <person name="Woloshuk C."/>
        </authorList>
    </citation>
    <scope>NUCLEOTIDE SEQUENCE</scope>
    <source>
        <strain evidence="2">4287</strain>
    </source>
</reference>
<dbReference type="KEGG" id="fox:FOXG_19823"/>
<gene>
    <name evidence="2" type="ORF">FOXG_19823</name>
</gene>
<reference evidence="2" key="2">
    <citation type="journal article" date="2010" name="Nature">
        <title>Comparative genomics reveals mobile pathogenicity chromosomes in Fusarium.</title>
        <authorList>
            <person name="Ma L.J."/>
            <person name="van der Does H.C."/>
            <person name="Borkovich K.A."/>
            <person name="Coleman J.J."/>
            <person name="Daboussi M.J."/>
            <person name="Di Pietro A."/>
            <person name="Dufresne M."/>
            <person name="Freitag M."/>
            <person name="Grabherr M."/>
            <person name="Henrissat B."/>
            <person name="Houterman P.M."/>
            <person name="Kang S."/>
            <person name="Shim W.B."/>
            <person name="Woloshuk C."/>
            <person name="Xie X."/>
            <person name="Xu J.R."/>
            <person name="Antoniw J."/>
            <person name="Baker S.E."/>
            <person name="Bluhm B.H."/>
            <person name="Breakspear A."/>
            <person name="Brown D.W."/>
            <person name="Butchko R.A."/>
            <person name="Chapman S."/>
            <person name="Coulson R."/>
            <person name="Coutinho P.M."/>
            <person name="Danchin E.G."/>
            <person name="Diener A."/>
            <person name="Gale L.R."/>
            <person name="Gardiner D.M."/>
            <person name="Goff S."/>
            <person name="Hammond-Kosack K.E."/>
            <person name="Hilburn K."/>
            <person name="Hua-Van A."/>
            <person name="Jonkers W."/>
            <person name="Kazan K."/>
            <person name="Kodira C.D."/>
            <person name="Koehrsen M."/>
            <person name="Kumar L."/>
            <person name="Lee Y.H."/>
            <person name="Li L."/>
            <person name="Manners J.M."/>
            <person name="Miranda-Saavedra D."/>
            <person name="Mukherjee M."/>
            <person name="Park G."/>
            <person name="Park J."/>
            <person name="Park S.Y."/>
            <person name="Proctor R.H."/>
            <person name="Regev A."/>
            <person name="Ruiz-Roldan M.C."/>
            <person name="Sain D."/>
            <person name="Sakthikumar S."/>
            <person name="Sykes S."/>
            <person name="Schwartz D.C."/>
            <person name="Turgeon B.G."/>
            <person name="Wapinski I."/>
            <person name="Yoder O."/>
            <person name="Young S."/>
            <person name="Zeng Q."/>
            <person name="Zhou S."/>
            <person name="Galagan J."/>
            <person name="Cuomo C.A."/>
            <person name="Kistler H.C."/>
            <person name="Rep M."/>
        </authorList>
    </citation>
    <scope>NUCLEOTIDE SEQUENCE [LARGE SCALE GENOMIC DNA]</scope>
    <source>
        <strain evidence="2">4287</strain>
    </source>
</reference>
<organism evidence="2 3">
    <name type="scientific">Fusarium oxysporum f. sp. lycopersici (strain 4287 / CBS 123668 / FGSC 9935 / NRRL 34936)</name>
    <name type="common">Fusarium vascular wilt of tomato</name>
    <dbReference type="NCBI Taxonomy" id="426428"/>
    <lineage>
        <taxon>Eukaryota</taxon>
        <taxon>Fungi</taxon>
        <taxon>Dikarya</taxon>
        <taxon>Ascomycota</taxon>
        <taxon>Pezizomycotina</taxon>
        <taxon>Sordariomycetes</taxon>
        <taxon>Hypocreomycetidae</taxon>
        <taxon>Hypocreales</taxon>
        <taxon>Nectriaceae</taxon>
        <taxon>Fusarium</taxon>
        <taxon>Fusarium oxysporum species complex</taxon>
    </lineage>
</organism>
<accession>A0A0J9WNH9</accession>
<feature type="region of interest" description="Disordered" evidence="1">
    <location>
        <begin position="1"/>
        <end position="21"/>
    </location>
</feature>
<dbReference type="VEuPathDB" id="FungiDB:FOXG_19823"/>
<dbReference type="AlphaFoldDB" id="A0A0J9WNH9"/>
<proteinExistence type="predicted"/>
<evidence type="ECO:0000313" key="2">
    <source>
        <dbReference type="EMBL" id="KNB07312.1"/>
    </source>
</evidence>
<dbReference type="EMBL" id="DS231705">
    <property type="protein sequence ID" value="KNB07312.1"/>
    <property type="molecule type" value="Genomic_DNA"/>
</dbReference>
<protein>
    <submittedName>
        <fullName evidence="2">Uncharacterized protein</fullName>
    </submittedName>
</protein>